<feature type="domain" description="CSC1/OSCA1-like cytosolic" evidence="11">
    <location>
        <begin position="242"/>
        <end position="479"/>
    </location>
</feature>
<gene>
    <name evidence="12" type="ORF">PFL1_06532</name>
</gene>
<comment type="subcellular location">
    <subcellularLocation>
        <location evidence="1">Membrane</location>
        <topology evidence="1">Multi-pass membrane protein</topology>
    </subcellularLocation>
</comment>
<evidence type="ECO:0000256" key="4">
    <source>
        <dbReference type="ARBA" id="ARBA00022692"/>
    </source>
</evidence>
<feature type="region of interest" description="Disordered" evidence="7">
    <location>
        <begin position="951"/>
        <end position="981"/>
    </location>
</feature>
<feature type="compositionally biased region" description="Low complexity" evidence="7">
    <location>
        <begin position="956"/>
        <end position="971"/>
    </location>
</feature>
<dbReference type="PANTHER" id="PTHR13018">
    <property type="entry name" value="PROBABLE MEMBRANE PROTEIN DUF221-RELATED"/>
    <property type="match status" value="1"/>
</dbReference>
<dbReference type="Proteomes" id="UP000053664">
    <property type="component" value="Unassembled WGS sequence"/>
</dbReference>
<feature type="transmembrane region" description="Helical" evidence="8">
    <location>
        <begin position="109"/>
        <end position="135"/>
    </location>
</feature>
<dbReference type="Pfam" id="PF13967">
    <property type="entry name" value="RSN1_TM"/>
    <property type="match status" value="1"/>
</dbReference>
<dbReference type="EMBL" id="KE361649">
    <property type="protein sequence ID" value="EPQ25857.1"/>
    <property type="molecule type" value="Genomic_DNA"/>
</dbReference>
<evidence type="ECO:0000256" key="7">
    <source>
        <dbReference type="SAM" id="MobiDB-lite"/>
    </source>
</evidence>
<dbReference type="eggNOG" id="KOG1134">
    <property type="taxonomic scope" value="Eukaryota"/>
</dbReference>
<feature type="region of interest" description="Disordered" evidence="7">
    <location>
        <begin position="1023"/>
        <end position="1078"/>
    </location>
</feature>
<feature type="transmembrane region" description="Helical" evidence="8">
    <location>
        <begin position="35"/>
        <end position="57"/>
    </location>
</feature>
<evidence type="ECO:0000256" key="3">
    <source>
        <dbReference type="ARBA" id="ARBA00022448"/>
    </source>
</evidence>
<proteinExistence type="inferred from homology"/>
<feature type="transmembrane region" description="Helical" evidence="8">
    <location>
        <begin position="690"/>
        <end position="719"/>
    </location>
</feature>
<accession>A0A061H0L6</accession>
<evidence type="ECO:0000256" key="8">
    <source>
        <dbReference type="SAM" id="Phobius"/>
    </source>
</evidence>
<keyword evidence="6 8" id="KW-0472">Membrane</keyword>
<feature type="domain" description="CSC1/OSCA1-like 7TM region" evidence="9">
    <location>
        <begin position="490"/>
        <end position="761"/>
    </location>
</feature>
<evidence type="ECO:0000256" key="5">
    <source>
        <dbReference type="ARBA" id="ARBA00022989"/>
    </source>
</evidence>
<feature type="compositionally biased region" description="Polar residues" evidence="7">
    <location>
        <begin position="340"/>
        <end position="362"/>
    </location>
</feature>
<organism evidence="12 13">
    <name type="scientific">Pseudozyma flocculosa PF-1</name>
    <dbReference type="NCBI Taxonomy" id="1277687"/>
    <lineage>
        <taxon>Eukaryota</taxon>
        <taxon>Fungi</taxon>
        <taxon>Dikarya</taxon>
        <taxon>Basidiomycota</taxon>
        <taxon>Ustilaginomycotina</taxon>
        <taxon>Ustilaginomycetes</taxon>
        <taxon>Ustilaginales</taxon>
        <taxon>Ustilaginaceae</taxon>
        <taxon>Pseudozyma</taxon>
    </lineage>
</organism>
<evidence type="ECO:0008006" key="14">
    <source>
        <dbReference type="Google" id="ProtNLM"/>
    </source>
</evidence>
<dbReference type="AlphaFoldDB" id="A0A061H0L6"/>
<dbReference type="InterPro" id="IPR003864">
    <property type="entry name" value="CSC1/OSCA1-like_7TM"/>
</dbReference>
<feature type="transmembrane region" description="Helical" evidence="8">
    <location>
        <begin position="627"/>
        <end position="649"/>
    </location>
</feature>
<evidence type="ECO:0000256" key="6">
    <source>
        <dbReference type="ARBA" id="ARBA00023136"/>
    </source>
</evidence>
<dbReference type="OrthoDB" id="1689567at2759"/>
<feature type="transmembrane region" description="Helical" evidence="8">
    <location>
        <begin position="546"/>
        <end position="564"/>
    </location>
</feature>
<keyword evidence="4 8" id="KW-0812">Transmembrane</keyword>
<protein>
    <recommendedName>
        <fullName evidence="14">CSC1/OSCA1-like 7TM region domain-containing protein</fullName>
    </recommendedName>
</protein>
<feature type="region of interest" description="Disordered" evidence="7">
    <location>
        <begin position="340"/>
        <end position="383"/>
    </location>
</feature>
<keyword evidence="3" id="KW-0813">Transport</keyword>
<dbReference type="GO" id="GO:0005227">
    <property type="term" value="F:calcium-activated cation channel activity"/>
    <property type="evidence" value="ECO:0007669"/>
    <property type="project" value="InterPro"/>
</dbReference>
<feature type="compositionally biased region" description="Acidic residues" evidence="7">
    <location>
        <begin position="1117"/>
        <end position="1139"/>
    </location>
</feature>
<dbReference type="PANTHER" id="PTHR13018:SF5">
    <property type="entry name" value="RE44586P"/>
    <property type="match status" value="1"/>
</dbReference>
<dbReference type="InterPro" id="IPR032880">
    <property type="entry name" value="CSC1/OSCA1-like_N"/>
</dbReference>
<comment type="similarity">
    <text evidence="2">Belongs to the CSC1 (TC 1.A.17) family.</text>
</comment>
<sequence>MAQQSPLSLLYPLGANDDDDGGISLPNQRSFQGPWFSQQVTLSLAIGILSLIAFTLLRRKNTALFAPRTKLKGFSPLDDAGFDAGYFGWIWSTIKTDEMRILHTVGLDAAVLLAFLKMGFWLFSIISIWCCLVLMPVNYWQNGVLDGVSPAEDQRNGTHTSPTLSSLPRYSISNHSHATHPPPLPQLPLPAPQPHAIAYHFTHLLSVYAFTLLALRAIWKNYHTFVRSRQLYILEILESIPARTVEIRDLPLHLRDDRDLAEYFEAMDMRVESTAVVRKVGGLSKLLTAREKALHKLENTWVQWLGNPTDAEGYDPDKIMLLAAAYHEHGPDELLEQSSLQGTAREPQTGQRAATDTESSVLLPQRQPGSRPRPRSTLNISGADTIRTKKMRPRMRRNPWNPFSDKIDALDELTRRYNELDRAVRERRRAGRFAGSKVGFVTFEDAASAQIASQTVHYPTPARCRTSMAPEPRDIIWSNVDLSNLDRRVRQVIVSVCMILLLVFYIPPLVFLASFLSPGAIKRYLPWLDRLLGTDERLRALVQNNLPSLVLIGFNNLLPLILEWSAVAQGIKTRSLVEYSVLKKYYLFLMVSVVFIFLITTTAWGVLQELAANPARLIDKLAASLPGARFFSLSYVIITGIALQPLQLLQLPTLILRGFYRVFLTRTPREFAELNAPPTLVMGTIYPQALLIFTLCILYSIVSPLICIFGAVYFGLTYVVTKYKLLYVFYKPYESQGQAWPISASRCIWALVLFHVFEFSVFSVRKQLLASVLVVPLLIFTIWFNHHLSLTFGPLTHHVNLSSLIEVTKDLQRSGKTSDAFSQMAQAGPPAAAVADELLGRSGDAETSSPSAKAAAAANKVAKDSHRALLALDPEHAVERRHTDLARKRLEPEDDTLFVAQRDAKTDYREPPGSGYYPGVLNTGRRRYGHPAITGILPDLWLPIPIEATSAEEQQDATASAATSSGTTARGSTDDLESGLAAATASSHRSLASAAAAVKARERALSKAEPLILSLRRRKSSLLSSMSSSTVGAGAGDGRTGTRRRTPNSTRPPPPTEDLVGIWSDGVSGPQGSSSQAAVGEVLAGDRAVAPARTRLSSLRYGAAHQGQDGGVAEEANMGEEGELEENRAEEEEEDDDEGVYMHRAARRGSASYRD</sequence>
<dbReference type="RefSeq" id="XP_007882266.1">
    <property type="nucleotide sequence ID" value="XM_007884075.1"/>
</dbReference>
<dbReference type="GeneID" id="19320605"/>
<evidence type="ECO:0000313" key="12">
    <source>
        <dbReference type="EMBL" id="EPQ25857.1"/>
    </source>
</evidence>
<evidence type="ECO:0000313" key="13">
    <source>
        <dbReference type="Proteomes" id="UP000053664"/>
    </source>
</evidence>
<feature type="transmembrane region" description="Helical" evidence="8">
    <location>
        <begin position="492"/>
        <end position="516"/>
    </location>
</feature>
<dbReference type="KEGG" id="pfp:PFL1_06532"/>
<keyword evidence="5 8" id="KW-1133">Transmembrane helix</keyword>
<evidence type="ECO:0000259" key="10">
    <source>
        <dbReference type="Pfam" id="PF13967"/>
    </source>
</evidence>
<dbReference type="Pfam" id="PF14703">
    <property type="entry name" value="PHM7_cyt"/>
    <property type="match status" value="1"/>
</dbReference>
<dbReference type="GO" id="GO:0005886">
    <property type="term" value="C:plasma membrane"/>
    <property type="evidence" value="ECO:0007669"/>
    <property type="project" value="TreeGrafter"/>
</dbReference>
<feature type="transmembrane region" description="Helical" evidence="8">
    <location>
        <begin position="585"/>
        <end position="607"/>
    </location>
</feature>
<dbReference type="InterPro" id="IPR045122">
    <property type="entry name" value="Csc1-like"/>
</dbReference>
<feature type="domain" description="CSC1/OSCA1-like N-terminal transmembrane" evidence="10">
    <location>
        <begin position="36"/>
        <end position="220"/>
    </location>
</feature>
<dbReference type="InterPro" id="IPR027815">
    <property type="entry name" value="CSC1/OSCA1-like_cyt"/>
</dbReference>
<feature type="transmembrane region" description="Helical" evidence="8">
    <location>
        <begin position="197"/>
        <end position="219"/>
    </location>
</feature>
<evidence type="ECO:0000256" key="2">
    <source>
        <dbReference type="ARBA" id="ARBA00007779"/>
    </source>
</evidence>
<name>A0A061H0L6_9BASI</name>
<feature type="transmembrane region" description="Helical" evidence="8">
    <location>
        <begin position="739"/>
        <end position="756"/>
    </location>
</feature>
<feature type="region of interest" description="Disordered" evidence="7">
    <location>
        <begin position="1100"/>
        <end position="1155"/>
    </location>
</feature>
<reference evidence="12 13" key="1">
    <citation type="journal article" date="2013" name="Plant Cell">
        <title>The transition from a phytopathogenic smut ancestor to an anamorphic biocontrol agent deciphered by comparative whole-genome analysis.</title>
        <authorList>
            <person name="Lefebvre F."/>
            <person name="Joly D.L."/>
            <person name="Labbe C."/>
            <person name="Teichmann B."/>
            <person name="Linning R."/>
            <person name="Belzile F."/>
            <person name="Bakkeren G."/>
            <person name="Belanger R.R."/>
        </authorList>
    </citation>
    <scope>NUCLEOTIDE SEQUENCE [LARGE SCALE GENOMIC DNA]</scope>
    <source>
        <strain evidence="12 13">PF-1</strain>
    </source>
</reference>
<evidence type="ECO:0000256" key="1">
    <source>
        <dbReference type="ARBA" id="ARBA00004141"/>
    </source>
</evidence>
<dbReference type="HOGENOM" id="CLU_002458_3_0_1"/>
<evidence type="ECO:0000259" key="11">
    <source>
        <dbReference type="Pfam" id="PF14703"/>
    </source>
</evidence>
<feature type="transmembrane region" description="Helical" evidence="8">
    <location>
        <begin position="768"/>
        <end position="786"/>
    </location>
</feature>
<evidence type="ECO:0000259" key="9">
    <source>
        <dbReference type="Pfam" id="PF02714"/>
    </source>
</evidence>
<dbReference type="Pfam" id="PF02714">
    <property type="entry name" value="RSN1_7TM"/>
    <property type="match status" value="1"/>
</dbReference>